<feature type="coiled-coil region" evidence="1">
    <location>
        <begin position="283"/>
        <end position="317"/>
    </location>
</feature>
<evidence type="ECO:0000313" key="3">
    <source>
        <dbReference type="EMBL" id="KJA27110.1"/>
    </source>
</evidence>
<evidence type="ECO:0000313" key="4">
    <source>
        <dbReference type="Proteomes" id="UP000054270"/>
    </source>
</evidence>
<name>A0A0D2Q686_HYPSF</name>
<dbReference type="OrthoDB" id="3264363at2759"/>
<organism evidence="3 4">
    <name type="scientific">Hypholoma sublateritium (strain FD-334 SS-4)</name>
    <dbReference type="NCBI Taxonomy" id="945553"/>
    <lineage>
        <taxon>Eukaryota</taxon>
        <taxon>Fungi</taxon>
        <taxon>Dikarya</taxon>
        <taxon>Basidiomycota</taxon>
        <taxon>Agaricomycotina</taxon>
        <taxon>Agaricomycetes</taxon>
        <taxon>Agaricomycetidae</taxon>
        <taxon>Agaricales</taxon>
        <taxon>Agaricineae</taxon>
        <taxon>Strophariaceae</taxon>
        <taxon>Hypholoma</taxon>
    </lineage>
</organism>
<feature type="region of interest" description="Disordered" evidence="2">
    <location>
        <begin position="88"/>
        <end position="147"/>
    </location>
</feature>
<sequence length="640" mass="71372">MPQQPMLNPLPELLEKGDFITVNLWKHISVKGYLESEASRQCNVVEIRRFKSNGRSQHEYLVAVLQCQSGATRYVRIERNVQSFDKSGAPILSHKQQSDANSTLTIPERESMPMDEFSGDWTSSISPVEGSSPEDPQPSPDPYRRGSISASISKIGQAQDIVSYWEPPSPLTIVPGRLLEEFTLNTPIPLAHLAILASVVHEKETLYNLFKHQCYWYADMIAGVIHKQDRNKKPLSSVPQARCYYLKSGKFNMIPILSVRPKVVEAIENIYVAECGELATLLQESMSRDANKESENCKELQERVKELQEQILCSGEQYRHLQNVRQSRARVSAPHTHNTPTLPARFTALEYESAIATGEPQPPTANAPVSYSGPAPPKSWRPSLERSDRSSVEWHTRALSLAAAHLGNFTETPRVPSLALLCLQTILANCTSKAVFRDAVVPYIPAHLRRDVIRYCAVHSPLPNWKLDALFNSQGNADGEILVMGPAATLPEEYFLGKTSVEESDSAPQPPKTPTSNTDWETEENTEEPLLSLVLVSTHLPTAILLALPPTITRLALIDLPAPIPLHRLPKLCPMLTLLDLSYNKWLQAPAGEGPQSLEKTAWSRWRKLEIVGLRGCYISSTLIQKINAGRWDDVNVITT</sequence>
<dbReference type="EMBL" id="KN817525">
    <property type="protein sequence ID" value="KJA27110.1"/>
    <property type="molecule type" value="Genomic_DNA"/>
</dbReference>
<evidence type="ECO:0000256" key="2">
    <source>
        <dbReference type="SAM" id="MobiDB-lite"/>
    </source>
</evidence>
<dbReference type="Proteomes" id="UP000054270">
    <property type="component" value="Unassembled WGS sequence"/>
</dbReference>
<feature type="compositionally biased region" description="Polar residues" evidence="2">
    <location>
        <begin position="94"/>
        <end position="105"/>
    </location>
</feature>
<proteinExistence type="predicted"/>
<feature type="region of interest" description="Disordered" evidence="2">
    <location>
        <begin position="500"/>
        <end position="524"/>
    </location>
</feature>
<feature type="region of interest" description="Disordered" evidence="2">
    <location>
        <begin position="357"/>
        <end position="387"/>
    </location>
</feature>
<reference evidence="4" key="1">
    <citation type="submission" date="2014-04" db="EMBL/GenBank/DDBJ databases">
        <title>Evolutionary Origins and Diversification of the Mycorrhizal Mutualists.</title>
        <authorList>
            <consortium name="DOE Joint Genome Institute"/>
            <consortium name="Mycorrhizal Genomics Consortium"/>
            <person name="Kohler A."/>
            <person name="Kuo A."/>
            <person name="Nagy L.G."/>
            <person name="Floudas D."/>
            <person name="Copeland A."/>
            <person name="Barry K.W."/>
            <person name="Cichocki N."/>
            <person name="Veneault-Fourrey C."/>
            <person name="LaButti K."/>
            <person name="Lindquist E.A."/>
            <person name="Lipzen A."/>
            <person name="Lundell T."/>
            <person name="Morin E."/>
            <person name="Murat C."/>
            <person name="Riley R."/>
            <person name="Ohm R."/>
            <person name="Sun H."/>
            <person name="Tunlid A."/>
            <person name="Henrissat B."/>
            <person name="Grigoriev I.V."/>
            <person name="Hibbett D.S."/>
            <person name="Martin F."/>
        </authorList>
    </citation>
    <scope>NUCLEOTIDE SEQUENCE [LARGE SCALE GENOMIC DNA]</scope>
    <source>
        <strain evidence="4">FD-334 SS-4</strain>
    </source>
</reference>
<protein>
    <submittedName>
        <fullName evidence="3">Uncharacterized protein</fullName>
    </submittedName>
</protein>
<evidence type="ECO:0000256" key="1">
    <source>
        <dbReference type="SAM" id="Coils"/>
    </source>
</evidence>
<gene>
    <name evidence="3" type="ORF">HYPSUDRAFT_198401</name>
</gene>
<accession>A0A0D2Q686</accession>
<keyword evidence="4" id="KW-1185">Reference proteome</keyword>
<dbReference type="AlphaFoldDB" id="A0A0D2Q686"/>
<keyword evidence="1" id="KW-0175">Coiled coil</keyword>